<dbReference type="Proteomes" id="UP000593575">
    <property type="component" value="Unassembled WGS sequence"/>
</dbReference>
<proteinExistence type="predicted"/>
<evidence type="ECO:0000256" key="1">
    <source>
        <dbReference type="SAM" id="Phobius"/>
    </source>
</evidence>
<keyword evidence="1" id="KW-0472">Membrane</keyword>
<protein>
    <submittedName>
        <fullName evidence="2">Uncharacterized protein</fullName>
    </submittedName>
</protein>
<evidence type="ECO:0000313" key="3">
    <source>
        <dbReference type="Proteomes" id="UP000593575"/>
    </source>
</evidence>
<reference evidence="2 3" key="1">
    <citation type="journal article" date="2019" name="Genome Biol. Evol.">
        <title>Insights into the evolution of the New World diploid cottons (Gossypium, subgenus Houzingenia) based on genome sequencing.</title>
        <authorList>
            <person name="Grover C.E."/>
            <person name="Arick M.A. 2nd"/>
            <person name="Thrash A."/>
            <person name="Conover J.L."/>
            <person name="Sanders W.S."/>
            <person name="Peterson D.G."/>
            <person name="Frelichowski J.E."/>
            <person name="Scheffler J.A."/>
            <person name="Scheffler B.E."/>
            <person name="Wendel J.F."/>
        </authorList>
    </citation>
    <scope>NUCLEOTIDE SEQUENCE [LARGE SCALE GENOMIC DNA]</scope>
    <source>
        <strain evidence="2">6</strain>
        <tissue evidence="2">Leaf</tissue>
    </source>
</reference>
<dbReference type="AlphaFoldDB" id="A0A7J9JTZ0"/>
<feature type="transmembrane region" description="Helical" evidence="1">
    <location>
        <begin position="6"/>
        <end position="28"/>
    </location>
</feature>
<dbReference type="EMBL" id="JABFAE010000009">
    <property type="protein sequence ID" value="MBA0837660.1"/>
    <property type="molecule type" value="Genomic_DNA"/>
</dbReference>
<accession>A0A7J9JTZ0</accession>
<comment type="caution">
    <text evidence="2">The sequence shown here is derived from an EMBL/GenBank/DDBJ whole genome shotgun (WGS) entry which is preliminary data.</text>
</comment>
<evidence type="ECO:0000313" key="2">
    <source>
        <dbReference type="EMBL" id="MBA0837660.1"/>
    </source>
</evidence>
<organism evidence="2 3">
    <name type="scientific">Gossypium armourianum</name>
    <dbReference type="NCBI Taxonomy" id="34283"/>
    <lineage>
        <taxon>Eukaryota</taxon>
        <taxon>Viridiplantae</taxon>
        <taxon>Streptophyta</taxon>
        <taxon>Embryophyta</taxon>
        <taxon>Tracheophyta</taxon>
        <taxon>Spermatophyta</taxon>
        <taxon>Magnoliopsida</taxon>
        <taxon>eudicotyledons</taxon>
        <taxon>Gunneridae</taxon>
        <taxon>Pentapetalae</taxon>
        <taxon>rosids</taxon>
        <taxon>malvids</taxon>
        <taxon>Malvales</taxon>
        <taxon>Malvaceae</taxon>
        <taxon>Malvoideae</taxon>
        <taxon>Gossypium</taxon>
    </lineage>
</organism>
<gene>
    <name evidence="2" type="ORF">Goarm_009799</name>
</gene>
<keyword evidence="1" id="KW-0812">Transmembrane</keyword>
<keyword evidence="3" id="KW-1185">Reference proteome</keyword>
<keyword evidence="1" id="KW-1133">Transmembrane helix</keyword>
<sequence>MGHMRIILHTLFLQFLYILRTIAHLLLLRSLFVKLRYLIGATFRSQSSTHWFMPVPGTKVYFQGLITNPGQL</sequence>
<name>A0A7J9JTZ0_9ROSI</name>